<dbReference type="InterPro" id="IPR028939">
    <property type="entry name" value="P5C_Rdtase_cat_N"/>
</dbReference>
<dbReference type="KEGG" id="jar:G7057_10030"/>
<dbReference type="InterPro" id="IPR036291">
    <property type="entry name" value="NAD(P)-bd_dom_sf"/>
</dbReference>
<accession>A0A6G7KC10</accession>
<dbReference type="GO" id="GO:0016491">
    <property type="term" value="F:oxidoreductase activity"/>
    <property type="evidence" value="ECO:0007669"/>
    <property type="project" value="UniProtKB-KW"/>
</dbReference>
<keyword evidence="4" id="KW-1185">Reference proteome</keyword>
<feature type="domain" description="Pyrroline-5-carboxylate reductase catalytic N-terminal" evidence="2">
    <location>
        <begin position="30"/>
        <end position="74"/>
    </location>
</feature>
<dbReference type="PANTHER" id="PTHR14239">
    <property type="entry name" value="DUDULIN-RELATED"/>
    <property type="match status" value="1"/>
</dbReference>
<gene>
    <name evidence="3" type="ORF">G7057_10030</name>
</gene>
<dbReference type="PANTHER" id="PTHR14239:SF10">
    <property type="entry name" value="REDUCTASE"/>
    <property type="match status" value="1"/>
</dbReference>
<dbReference type="EMBL" id="CP049740">
    <property type="protein sequence ID" value="QII82741.1"/>
    <property type="molecule type" value="Genomic_DNA"/>
</dbReference>
<evidence type="ECO:0000313" key="4">
    <source>
        <dbReference type="Proteomes" id="UP000501451"/>
    </source>
</evidence>
<proteinExistence type="predicted"/>
<sequence>MTAITIFGKGNMGTVIGQNFEDAGNQVNFINSNSEVDQIGDIVVFAVPYGAVEGIISKNKDKFAGKIIIDITNPVDFETFDGLVVDADSSAAQVIATALPEAAVVKGFNTNFGGTLAAKKVADSHQTTVLLASDDAEAKETVTKALEGSCLAVIDAGALKRARELEAIGFLQISLAAAEKISWTGGFGVFK</sequence>
<dbReference type="Proteomes" id="UP000501451">
    <property type="component" value="Chromosome"/>
</dbReference>
<organism evidence="3 4">
    <name type="scientific">Jeotgalibaca arthritidis</name>
    <dbReference type="NCBI Taxonomy" id="1868794"/>
    <lineage>
        <taxon>Bacteria</taxon>
        <taxon>Bacillati</taxon>
        <taxon>Bacillota</taxon>
        <taxon>Bacilli</taxon>
        <taxon>Lactobacillales</taxon>
        <taxon>Carnobacteriaceae</taxon>
        <taxon>Jeotgalibaca</taxon>
    </lineage>
</organism>
<dbReference type="Pfam" id="PF03807">
    <property type="entry name" value="F420_oxidored"/>
    <property type="match status" value="1"/>
</dbReference>
<dbReference type="AlphaFoldDB" id="A0A6G7KC10"/>
<dbReference type="SUPFAM" id="SSF51735">
    <property type="entry name" value="NAD(P)-binding Rossmann-fold domains"/>
    <property type="match status" value="1"/>
</dbReference>
<evidence type="ECO:0000313" key="3">
    <source>
        <dbReference type="EMBL" id="QII82741.1"/>
    </source>
</evidence>
<dbReference type="InterPro" id="IPR051267">
    <property type="entry name" value="STEAP_metalloreductase"/>
</dbReference>
<name>A0A6G7KC10_9LACT</name>
<reference evidence="3 4" key="1">
    <citation type="journal article" date="2017" name="Int. J. Syst. Evol. Microbiol.">
        <title>Jeotgalibaca porci sp. nov. and Jeotgalibaca arthritidis sp. nov., isolated from pigs, and emended description of the genus Jeotgalibaca.</title>
        <authorList>
            <person name="Zamora L."/>
            <person name="Perez-Sancho M."/>
            <person name="Dominguez L."/>
            <person name="Fernandez-Garayzabal J.F."/>
            <person name="Vela A.I."/>
        </authorList>
    </citation>
    <scope>NUCLEOTIDE SEQUENCE [LARGE SCALE GENOMIC DNA]</scope>
    <source>
        <strain evidence="3 4">CECT 9157</strain>
    </source>
</reference>
<evidence type="ECO:0000256" key="1">
    <source>
        <dbReference type="ARBA" id="ARBA00023002"/>
    </source>
</evidence>
<keyword evidence="1" id="KW-0560">Oxidoreductase</keyword>
<evidence type="ECO:0000259" key="2">
    <source>
        <dbReference type="Pfam" id="PF03807"/>
    </source>
</evidence>
<dbReference type="RefSeq" id="WP_166163427.1">
    <property type="nucleotide sequence ID" value="NZ_CP049740.1"/>
</dbReference>
<dbReference type="Gene3D" id="3.40.50.720">
    <property type="entry name" value="NAD(P)-binding Rossmann-like Domain"/>
    <property type="match status" value="1"/>
</dbReference>
<protein>
    <submittedName>
        <fullName evidence="3">NADPH-dependent F420 reductase</fullName>
    </submittedName>
</protein>